<reference evidence="2" key="1">
    <citation type="submission" date="2021-05" db="EMBL/GenBank/DDBJ databases">
        <authorList>
            <person name="Pietrasiak N."/>
            <person name="Ward R."/>
            <person name="Stajich J.E."/>
            <person name="Kurbessoian T."/>
        </authorList>
    </citation>
    <scope>NUCLEOTIDE SEQUENCE</scope>
    <source>
        <strain evidence="2">JT2-VF2</strain>
    </source>
</reference>
<sequence length="69" mass="7434">MTSAKKQEQPENKAAPRRVGVNDGVTENGKIPLYSLALSLLAMADYTSEICINTQKTGATLQSSHSQKI</sequence>
<dbReference type="AlphaFoldDB" id="A0A951Q3M9"/>
<proteinExistence type="predicted"/>
<organism evidence="2 3">
    <name type="scientific">Mojavia pulchra JT2-VF2</name>
    <dbReference type="NCBI Taxonomy" id="287848"/>
    <lineage>
        <taxon>Bacteria</taxon>
        <taxon>Bacillati</taxon>
        <taxon>Cyanobacteriota</taxon>
        <taxon>Cyanophyceae</taxon>
        <taxon>Nostocales</taxon>
        <taxon>Nostocaceae</taxon>
    </lineage>
</organism>
<evidence type="ECO:0000313" key="2">
    <source>
        <dbReference type="EMBL" id="MBW4565199.1"/>
    </source>
</evidence>
<evidence type="ECO:0000256" key="1">
    <source>
        <dbReference type="SAM" id="MobiDB-lite"/>
    </source>
</evidence>
<reference evidence="2" key="2">
    <citation type="journal article" date="2022" name="Microbiol. Resour. Announc.">
        <title>Metagenome Sequencing to Explore Phylogenomics of Terrestrial Cyanobacteria.</title>
        <authorList>
            <person name="Ward R.D."/>
            <person name="Stajich J.E."/>
            <person name="Johansen J.R."/>
            <person name="Huntemann M."/>
            <person name="Clum A."/>
            <person name="Foster B."/>
            <person name="Foster B."/>
            <person name="Roux S."/>
            <person name="Palaniappan K."/>
            <person name="Varghese N."/>
            <person name="Mukherjee S."/>
            <person name="Reddy T.B.K."/>
            <person name="Daum C."/>
            <person name="Copeland A."/>
            <person name="Chen I.A."/>
            <person name="Ivanova N.N."/>
            <person name="Kyrpides N.C."/>
            <person name="Shapiro N."/>
            <person name="Eloe-Fadrosh E.A."/>
            <person name="Pietrasiak N."/>
        </authorList>
    </citation>
    <scope>NUCLEOTIDE SEQUENCE</scope>
    <source>
        <strain evidence="2">JT2-VF2</strain>
    </source>
</reference>
<feature type="compositionally biased region" description="Basic and acidic residues" evidence="1">
    <location>
        <begin position="1"/>
        <end position="11"/>
    </location>
</feature>
<protein>
    <submittedName>
        <fullName evidence="2">Uncharacterized protein</fullName>
    </submittedName>
</protein>
<accession>A0A951Q3M9</accession>
<evidence type="ECO:0000313" key="3">
    <source>
        <dbReference type="Proteomes" id="UP000715781"/>
    </source>
</evidence>
<name>A0A951Q3M9_9NOST</name>
<dbReference type="Proteomes" id="UP000715781">
    <property type="component" value="Unassembled WGS sequence"/>
</dbReference>
<feature type="region of interest" description="Disordered" evidence="1">
    <location>
        <begin position="1"/>
        <end position="24"/>
    </location>
</feature>
<comment type="caution">
    <text evidence="2">The sequence shown here is derived from an EMBL/GenBank/DDBJ whole genome shotgun (WGS) entry which is preliminary data.</text>
</comment>
<gene>
    <name evidence="2" type="ORF">KME32_29720</name>
</gene>
<dbReference type="EMBL" id="JAHHHN010000032">
    <property type="protein sequence ID" value="MBW4565199.1"/>
    <property type="molecule type" value="Genomic_DNA"/>
</dbReference>